<dbReference type="CDD" id="cd00093">
    <property type="entry name" value="HTH_XRE"/>
    <property type="match status" value="1"/>
</dbReference>
<reference key="2">
    <citation type="submission" date="2011-04" db="EMBL/GenBank/DDBJ databases">
        <title>Complete sequence of chromosome of Haliscomenobacter hydrossis DSM 1100.</title>
        <authorList>
            <consortium name="US DOE Joint Genome Institute (JGI-PGF)"/>
            <person name="Lucas S."/>
            <person name="Han J."/>
            <person name="Lapidus A."/>
            <person name="Bruce D."/>
            <person name="Goodwin L."/>
            <person name="Pitluck S."/>
            <person name="Peters L."/>
            <person name="Kyrpides N."/>
            <person name="Mavromatis K."/>
            <person name="Ivanova N."/>
            <person name="Ovchinnikova G."/>
            <person name="Pagani I."/>
            <person name="Daligault H."/>
            <person name="Detter J.C."/>
            <person name="Han C."/>
            <person name="Land M."/>
            <person name="Hauser L."/>
            <person name="Markowitz V."/>
            <person name="Cheng J.-F."/>
            <person name="Hugenholtz P."/>
            <person name="Woyke T."/>
            <person name="Wu D."/>
            <person name="Verbarg S."/>
            <person name="Frueling A."/>
            <person name="Brambilla E."/>
            <person name="Klenk H.-P."/>
            <person name="Eisen J.A."/>
        </authorList>
    </citation>
    <scope>NUCLEOTIDE SEQUENCE</scope>
    <source>
        <strain>DSM 1100</strain>
    </source>
</reference>
<sequence>MVDKGFAARLKILADALDLKQHNIYKDMKTSSARVSNVFNSVNNPSYEFLQSFLTAYPNVNINWLLTGEGEMLLNDNNVVREPDERKWNSADLRKRVDHIEAFLREKFKGF</sequence>
<accession>F4KQ92</accession>
<evidence type="ECO:0008006" key="3">
    <source>
        <dbReference type="Google" id="ProtNLM"/>
    </source>
</evidence>
<dbReference type="STRING" id="760192.Halhy_1019"/>
<evidence type="ECO:0000313" key="2">
    <source>
        <dbReference type="Proteomes" id="UP000008461"/>
    </source>
</evidence>
<dbReference type="GO" id="GO:0003677">
    <property type="term" value="F:DNA binding"/>
    <property type="evidence" value="ECO:0007669"/>
    <property type="project" value="InterPro"/>
</dbReference>
<dbReference type="Gene3D" id="1.10.260.40">
    <property type="entry name" value="lambda repressor-like DNA-binding domains"/>
    <property type="match status" value="1"/>
</dbReference>
<dbReference type="AlphaFoldDB" id="F4KQ92"/>
<dbReference type="Proteomes" id="UP000008461">
    <property type="component" value="Chromosome"/>
</dbReference>
<dbReference type="RefSeq" id="WP_013763473.1">
    <property type="nucleotide sequence ID" value="NC_015510.1"/>
</dbReference>
<proteinExistence type="predicted"/>
<dbReference type="InterPro" id="IPR010982">
    <property type="entry name" value="Lambda_DNA-bd_dom_sf"/>
</dbReference>
<reference evidence="1 2" key="1">
    <citation type="journal article" date="2011" name="Stand. Genomic Sci.">
        <title>Complete genome sequence of Haliscomenobacter hydrossis type strain (O).</title>
        <authorList>
            <consortium name="US DOE Joint Genome Institute (JGI-PGF)"/>
            <person name="Daligault H."/>
            <person name="Lapidus A."/>
            <person name="Zeytun A."/>
            <person name="Nolan M."/>
            <person name="Lucas S."/>
            <person name="Del Rio T.G."/>
            <person name="Tice H."/>
            <person name="Cheng J.F."/>
            <person name="Tapia R."/>
            <person name="Han C."/>
            <person name="Goodwin L."/>
            <person name="Pitluck S."/>
            <person name="Liolios K."/>
            <person name="Pagani I."/>
            <person name="Ivanova N."/>
            <person name="Huntemann M."/>
            <person name="Mavromatis K."/>
            <person name="Mikhailova N."/>
            <person name="Pati A."/>
            <person name="Chen A."/>
            <person name="Palaniappan K."/>
            <person name="Land M."/>
            <person name="Hauser L."/>
            <person name="Brambilla E.M."/>
            <person name="Rohde M."/>
            <person name="Verbarg S."/>
            <person name="Goker M."/>
            <person name="Bristow J."/>
            <person name="Eisen J.A."/>
            <person name="Markowitz V."/>
            <person name="Hugenholtz P."/>
            <person name="Kyrpides N.C."/>
            <person name="Klenk H.P."/>
            <person name="Woyke T."/>
        </authorList>
    </citation>
    <scope>NUCLEOTIDE SEQUENCE [LARGE SCALE GENOMIC DNA]</scope>
    <source>
        <strain evidence="2">ATCC 27775 / DSM 1100 / LMG 10767 / O</strain>
    </source>
</reference>
<dbReference type="OrthoDB" id="1034290at2"/>
<organism evidence="1 2">
    <name type="scientific">Haliscomenobacter hydrossis (strain ATCC 27775 / DSM 1100 / LMG 10767 / O)</name>
    <dbReference type="NCBI Taxonomy" id="760192"/>
    <lineage>
        <taxon>Bacteria</taxon>
        <taxon>Pseudomonadati</taxon>
        <taxon>Bacteroidota</taxon>
        <taxon>Saprospiria</taxon>
        <taxon>Saprospirales</taxon>
        <taxon>Haliscomenobacteraceae</taxon>
        <taxon>Haliscomenobacter</taxon>
    </lineage>
</organism>
<dbReference type="HOGENOM" id="CLU_2154824_0_0_10"/>
<dbReference type="InterPro" id="IPR001387">
    <property type="entry name" value="Cro/C1-type_HTH"/>
</dbReference>
<evidence type="ECO:0000313" key="1">
    <source>
        <dbReference type="EMBL" id="AEE48918.1"/>
    </source>
</evidence>
<dbReference type="SUPFAM" id="SSF47413">
    <property type="entry name" value="lambda repressor-like DNA-binding domains"/>
    <property type="match status" value="1"/>
</dbReference>
<keyword evidence="2" id="KW-1185">Reference proteome</keyword>
<dbReference type="KEGG" id="hhy:Halhy_1019"/>
<protein>
    <recommendedName>
        <fullName evidence="3">CI repressor</fullName>
    </recommendedName>
</protein>
<gene>
    <name evidence="1" type="ordered locus">Halhy_1019</name>
</gene>
<dbReference type="EMBL" id="CP002691">
    <property type="protein sequence ID" value="AEE48918.1"/>
    <property type="molecule type" value="Genomic_DNA"/>
</dbReference>
<name>F4KQ92_HALH1</name>